<dbReference type="InterPro" id="IPR004089">
    <property type="entry name" value="MCPsignal_dom"/>
</dbReference>
<dbReference type="SMART" id="SM00283">
    <property type="entry name" value="MA"/>
    <property type="match status" value="1"/>
</dbReference>
<evidence type="ECO:0000256" key="1">
    <source>
        <dbReference type="ARBA" id="ARBA00023224"/>
    </source>
</evidence>
<dbReference type="GO" id="GO:0007165">
    <property type="term" value="P:signal transduction"/>
    <property type="evidence" value="ECO:0007669"/>
    <property type="project" value="UniProtKB-KW"/>
</dbReference>
<dbReference type="Gene3D" id="1.10.287.950">
    <property type="entry name" value="Methyl-accepting chemotaxis protein"/>
    <property type="match status" value="1"/>
</dbReference>
<dbReference type="SUPFAM" id="SSF58104">
    <property type="entry name" value="Methyl-accepting chemotaxis protein (MCP) signaling domain"/>
    <property type="match status" value="1"/>
</dbReference>
<feature type="transmembrane region" description="Helical" evidence="4">
    <location>
        <begin position="7"/>
        <end position="29"/>
    </location>
</feature>
<evidence type="ECO:0000256" key="4">
    <source>
        <dbReference type="SAM" id="Phobius"/>
    </source>
</evidence>
<dbReference type="CDD" id="cd12912">
    <property type="entry name" value="PDC2_MCP_like"/>
    <property type="match status" value="1"/>
</dbReference>
<dbReference type="KEGG" id="cck:Ccar_11365"/>
<dbReference type="STRING" id="536227.Ccar_11365"/>
<dbReference type="GO" id="GO:0016020">
    <property type="term" value="C:membrane"/>
    <property type="evidence" value="ECO:0007669"/>
    <property type="project" value="InterPro"/>
</dbReference>
<comment type="caution">
    <text evidence="7">The sequence shown here is derived from an EMBL/GenBank/DDBJ whole genome shotgun (WGS) entry which is preliminary data.</text>
</comment>
<reference evidence="7 8" key="1">
    <citation type="submission" date="2009-06" db="EMBL/GenBank/DDBJ databases">
        <title>The draft genome of Clostridium carboxidivorans P7.</title>
        <authorList>
            <consortium name="US DOE Joint Genome Institute (JGI-PGF)"/>
            <person name="Lucas S."/>
            <person name="Copeland A."/>
            <person name="Lapidus A."/>
            <person name="Glavina del Rio T."/>
            <person name="Tice H."/>
            <person name="Bruce D."/>
            <person name="Goodwin L."/>
            <person name="Pitluck S."/>
            <person name="Larimer F."/>
            <person name="Land M.L."/>
            <person name="Hauser L."/>
            <person name="Hemme C.L."/>
        </authorList>
    </citation>
    <scope>NUCLEOTIDE SEQUENCE [LARGE SCALE GENOMIC DNA]</scope>
    <source>
        <strain evidence="7 8">P7</strain>
    </source>
</reference>
<dbReference type="AlphaFoldDB" id="C6PTV8"/>
<dbReference type="RefSeq" id="WP_007061110.1">
    <property type="nucleotide sequence ID" value="NZ_ACVI01000032.1"/>
</dbReference>
<dbReference type="PANTHER" id="PTHR32089">
    <property type="entry name" value="METHYL-ACCEPTING CHEMOTAXIS PROTEIN MCPB"/>
    <property type="match status" value="1"/>
</dbReference>
<dbReference type="CDD" id="cd12913">
    <property type="entry name" value="PDC1_MCP_like"/>
    <property type="match status" value="1"/>
</dbReference>
<evidence type="ECO:0000256" key="2">
    <source>
        <dbReference type="ARBA" id="ARBA00029447"/>
    </source>
</evidence>
<dbReference type="eggNOG" id="COG0840">
    <property type="taxonomic scope" value="Bacteria"/>
</dbReference>
<keyword evidence="8" id="KW-1185">Reference proteome</keyword>
<keyword evidence="4" id="KW-0472">Membrane</keyword>
<dbReference type="CDD" id="cd06225">
    <property type="entry name" value="HAMP"/>
    <property type="match status" value="1"/>
</dbReference>
<organism evidence="7 8">
    <name type="scientific">Clostridium carboxidivorans P7</name>
    <dbReference type="NCBI Taxonomy" id="536227"/>
    <lineage>
        <taxon>Bacteria</taxon>
        <taxon>Bacillati</taxon>
        <taxon>Bacillota</taxon>
        <taxon>Clostridia</taxon>
        <taxon>Eubacteriales</taxon>
        <taxon>Clostridiaceae</taxon>
        <taxon>Clostridium</taxon>
    </lineage>
</organism>
<sequence>MKSLKSKIFLAIVICSVFTAILIGSISIFNSTNVAKTNSKEKLTLICEDKTNEINSKISKIETSVNTLSQIVLEDLDDVDRFSSDAQYLQDYQNRIESVAKKFGENTDGAMTFYIRFNPKITPPTSGIFYSKENEKSNFKKLIPTDFSKYDPSDMEHVGWYYIPVNAKKATWMDPYLNSNINVYMISYVVPIFKNGKSIGIVGMDIDFKNIQNIVKGTKIYDSGYAFLLNEKCDIIYHPKINTKDNLSTIENGSLKSIKDEIIKNTSSNKLYSYTYKGIDKNLSYGHLSNGWVFVLTAPTSEILKQSNGLIKIIGIFIIIGLILSGIVAFYLGNIISKPIVIITNIIKRAGNLDLTYDNNLNNLLKHKDEIGQLSNAFNNMRREFETFVKEIVMRSQDMGISSKELSATAEKLTIKTENIEKAVNNIANDVHETSVSAEEIKSSIQDVDSSINILSNKAAEGSNNANLSKVRAKDVQEKGKLSIQETRKMYDEKKQKGLRAIEDGKIVENIKVMADTIASISEQTNLLALNAAIEAARAGEQGKGFAVVAEEVRKLAEESSQAVANIQDTITKVQDAFKNLSDNNEDVLSFIHNNVDPQFEIMGEVGNHYYKDAEFITSMSSEIAAMSEELMATINQVSEAVQSTAQIAQKSAENTETIKDSINETVQSIQNLSQTAENQAEVAEKFNEMVQRFKI</sequence>
<dbReference type="PATRIC" id="fig|536227.13.peg.2378"/>
<feature type="domain" description="Methyl-accepting transducer" evidence="5">
    <location>
        <begin position="409"/>
        <end position="660"/>
    </location>
</feature>
<keyword evidence="4" id="KW-1133">Transmembrane helix</keyword>
<dbReference type="OrthoDB" id="9804955at2"/>
<comment type="similarity">
    <text evidence="2">Belongs to the methyl-accepting chemotaxis (MCP) protein family.</text>
</comment>
<dbReference type="Proteomes" id="UP000004198">
    <property type="component" value="Unassembled WGS sequence"/>
</dbReference>
<feature type="domain" description="HAMP" evidence="6">
    <location>
        <begin position="334"/>
        <end position="390"/>
    </location>
</feature>
<dbReference type="InterPro" id="IPR003660">
    <property type="entry name" value="HAMP_dom"/>
</dbReference>
<dbReference type="PROSITE" id="PS50885">
    <property type="entry name" value="HAMP"/>
    <property type="match status" value="1"/>
</dbReference>
<evidence type="ECO:0000313" key="8">
    <source>
        <dbReference type="Proteomes" id="UP000004198"/>
    </source>
</evidence>
<dbReference type="Pfam" id="PF22673">
    <property type="entry name" value="MCP-like_PDC_1"/>
    <property type="match status" value="1"/>
</dbReference>
<evidence type="ECO:0000259" key="5">
    <source>
        <dbReference type="PROSITE" id="PS50111"/>
    </source>
</evidence>
<evidence type="ECO:0000256" key="3">
    <source>
        <dbReference type="PROSITE-ProRule" id="PRU00284"/>
    </source>
</evidence>
<evidence type="ECO:0000259" key="6">
    <source>
        <dbReference type="PROSITE" id="PS50885"/>
    </source>
</evidence>
<keyword evidence="4" id="KW-0812">Transmembrane</keyword>
<dbReference type="Pfam" id="PF00015">
    <property type="entry name" value="MCPsignal"/>
    <property type="match status" value="1"/>
</dbReference>
<name>C6PTV8_9CLOT</name>
<accession>C6PTV8</accession>
<protein>
    <submittedName>
        <fullName evidence="7">Methyl-accepting chemotaxis sensory transducer with Cache sensor</fullName>
    </submittedName>
</protein>
<dbReference type="Pfam" id="PF00672">
    <property type="entry name" value="HAMP"/>
    <property type="match status" value="1"/>
</dbReference>
<feature type="transmembrane region" description="Helical" evidence="4">
    <location>
        <begin position="309"/>
        <end position="332"/>
    </location>
</feature>
<dbReference type="EMBL" id="ACVI01000032">
    <property type="protein sequence ID" value="EET87348.1"/>
    <property type="molecule type" value="Genomic_DNA"/>
</dbReference>
<evidence type="ECO:0000313" key="7">
    <source>
        <dbReference type="EMBL" id="EET87348.1"/>
    </source>
</evidence>
<gene>
    <name evidence="7" type="ORF">CcarbDRAFT_2225</name>
</gene>
<dbReference type="PROSITE" id="PS50111">
    <property type="entry name" value="CHEMOTAXIS_TRANSDUC_2"/>
    <property type="match status" value="1"/>
</dbReference>
<proteinExistence type="inferred from homology"/>
<keyword evidence="1 3" id="KW-0807">Transducer</keyword>
<dbReference type="PANTHER" id="PTHR32089:SF112">
    <property type="entry name" value="LYSOZYME-LIKE PROTEIN-RELATED"/>
    <property type="match status" value="1"/>
</dbReference>
<dbReference type="Gene3D" id="3.30.450.20">
    <property type="entry name" value="PAS domain"/>
    <property type="match status" value="2"/>
</dbReference>